<dbReference type="CDD" id="cd18793">
    <property type="entry name" value="SF2_C_SNF"/>
    <property type="match status" value="1"/>
</dbReference>
<dbReference type="Proteomes" id="UP001221898">
    <property type="component" value="Unassembled WGS sequence"/>
</dbReference>
<dbReference type="GO" id="GO:0006351">
    <property type="term" value="P:DNA-templated transcription"/>
    <property type="evidence" value="ECO:0007669"/>
    <property type="project" value="InterPro"/>
</dbReference>
<dbReference type="PROSITE" id="PS51413">
    <property type="entry name" value="DBINO"/>
    <property type="match status" value="1"/>
</dbReference>
<evidence type="ECO:0000256" key="14">
    <source>
        <dbReference type="SAM" id="Coils"/>
    </source>
</evidence>
<dbReference type="PROSITE" id="PS51194">
    <property type="entry name" value="HELICASE_CTER"/>
    <property type="match status" value="1"/>
</dbReference>
<dbReference type="InterPro" id="IPR050520">
    <property type="entry name" value="INO80/SWR1_helicase"/>
</dbReference>
<dbReference type="InterPro" id="IPR020838">
    <property type="entry name" value="DBINO"/>
</dbReference>
<proteinExistence type="inferred from homology"/>
<dbReference type="GO" id="GO:0016192">
    <property type="term" value="P:vesicle-mediated transport"/>
    <property type="evidence" value="ECO:0007669"/>
    <property type="project" value="InterPro"/>
</dbReference>
<dbReference type="Gene3D" id="3.40.50.300">
    <property type="entry name" value="P-loop containing nucleotide triphosphate hydrolases"/>
    <property type="match status" value="1"/>
</dbReference>
<feature type="region of interest" description="Disordered" evidence="15">
    <location>
        <begin position="2435"/>
        <end position="2510"/>
    </location>
</feature>
<dbReference type="Pfam" id="PF26148">
    <property type="entry name" value="VPS18_RING_C"/>
    <property type="match status" value="1"/>
</dbReference>
<dbReference type="InterPro" id="IPR001650">
    <property type="entry name" value="Helicase_C-like"/>
</dbReference>
<dbReference type="Gene3D" id="3.40.50.10810">
    <property type="entry name" value="Tandem AAA-ATPase domain"/>
    <property type="match status" value="1"/>
</dbReference>
<evidence type="ECO:0000256" key="2">
    <source>
        <dbReference type="ARBA" id="ARBA00007025"/>
    </source>
</evidence>
<dbReference type="GO" id="GO:0005524">
    <property type="term" value="F:ATP binding"/>
    <property type="evidence" value="ECO:0007669"/>
    <property type="project" value="UniProtKB-UniRule"/>
</dbReference>
<evidence type="ECO:0000256" key="9">
    <source>
        <dbReference type="ARBA" id="ARBA00023125"/>
    </source>
</evidence>
<dbReference type="Pfam" id="PF13892">
    <property type="entry name" value="DBINO"/>
    <property type="match status" value="1"/>
</dbReference>
<evidence type="ECO:0000256" key="3">
    <source>
        <dbReference type="ARBA" id="ARBA00010454"/>
    </source>
</evidence>
<feature type="coiled-coil region" evidence="14">
    <location>
        <begin position="806"/>
        <end position="854"/>
    </location>
</feature>
<keyword evidence="11" id="KW-0539">Nucleus</keyword>
<dbReference type="InterPro" id="IPR027417">
    <property type="entry name" value="P-loop_NTPase"/>
</dbReference>
<dbReference type="SMART" id="SM00299">
    <property type="entry name" value="CLH"/>
    <property type="match status" value="1"/>
</dbReference>
<dbReference type="InterPro" id="IPR000330">
    <property type="entry name" value="SNF2_N"/>
</dbReference>
<evidence type="ECO:0000313" key="20">
    <source>
        <dbReference type="Proteomes" id="UP001221898"/>
    </source>
</evidence>
<dbReference type="SMART" id="SM00487">
    <property type="entry name" value="DEXDc"/>
    <property type="match status" value="1"/>
</dbReference>
<keyword evidence="9 13" id="KW-0238">DNA-binding</keyword>
<dbReference type="GO" id="GO:0003677">
    <property type="term" value="F:DNA binding"/>
    <property type="evidence" value="ECO:0007669"/>
    <property type="project" value="UniProtKB-UniRule"/>
</dbReference>
<evidence type="ECO:0000256" key="6">
    <source>
        <dbReference type="ARBA" id="ARBA00022763"/>
    </source>
</evidence>
<dbReference type="Pfam" id="PF00271">
    <property type="entry name" value="Helicase_C"/>
    <property type="match status" value="1"/>
</dbReference>
<keyword evidence="10 13" id="KW-0234">DNA repair</keyword>
<feature type="compositionally biased region" description="Basic residues" evidence="15">
    <location>
        <begin position="2344"/>
        <end position="2355"/>
    </location>
</feature>
<feature type="coiled-coil region" evidence="14">
    <location>
        <begin position="1408"/>
        <end position="1441"/>
    </location>
</feature>
<comment type="domain">
    <text evidence="13">The DBINO region is involved in binding to DNA.</text>
</comment>
<evidence type="ECO:0000259" key="16">
    <source>
        <dbReference type="PROSITE" id="PS51192"/>
    </source>
</evidence>
<keyword evidence="6 13" id="KW-0227">DNA damage</keyword>
<dbReference type="InterPro" id="IPR014001">
    <property type="entry name" value="Helicase_ATP-bd"/>
</dbReference>
<feature type="compositionally biased region" description="Low complexity" evidence="15">
    <location>
        <begin position="2542"/>
        <end position="2556"/>
    </location>
</feature>
<dbReference type="FunFam" id="3.40.50.10810:FF:000006">
    <property type="entry name" value="Putative DNA helicase INO80"/>
    <property type="match status" value="1"/>
</dbReference>
<keyword evidence="5" id="KW-0547">Nucleotide-binding</keyword>
<dbReference type="GO" id="GO:0016887">
    <property type="term" value="F:ATP hydrolysis activity"/>
    <property type="evidence" value="ECO:0007669"/>
    <property type="project" value="TreeGrafter"/>
</dbReference>
<protein>
    <recommendedName>
        <fullName evidence="4 13">Chromatin-remodeling ATPase INO80</fullName>
        <ecNumber evidence="13">3.6.4.-</ecNumber>
    </recommendedName>
</protein>
<comment type="similarity">
    <text evidence="2 13">Belongs to the SNF2/RAD54 helicase family.</text>
</comment>
<evidence type="ECO:0000256" key="10">
    <source>
        <dbReference type="ARBA" id="ARBA00023204"/>
    </source>
</evidence>
<evidence type="ECO:0000313" key="19">
    <source>
        <dbReference type="EMBL" id="KAJ8399060.1"/>
    </source>
</evidence>
<dbReference type="PANTHER" id="PTHR45685">
    <property type="entry name" value="HELICASE SRCAP-RELATED"/>
    <property type="match status" value="1"/>
</dbReference>
<dbReference type="FunFam" id="3.40.50.300:FF:001304">
    <property type="entry name" value="DNA helicase INO80"/>
    <property type="match status" value="1"/>
</dbReference>
<feature type="compositionally biased region" description="Polar residues" evidence="15">
    <location>
        <begin position="2437"/>
        <end position="2469"/>
    </location>
</feature>
<evidence type="ECO:0000256" key="8">
    <source>
        <dbReference type="ARBA" id="ARBA00022840"/>
    </source>
</evidence>
<dbReference type="InterPro" id="IPR007810">
    <property type="entry name" value="Pep3/Vps18_beta-prop"/>
</dbReference>
<dbReference type="Pfam" id="PF05131">
    <property type="entry name" value="Pep3_Vps18"/>
    <property type="match status" value="1"/>
</dbReference>
<feature type="region of interest" description="Disordered" evidence="15">
    <location>
        <begin position="2329"/>
        <end position="2388"/>
    </location>
</feature>
<dbReference type="GO" id="GO:0042393">
    <property type="term" value="F:histone binding"/>
    <property type="evidence" value="ECO:0007669"/>
    <property type="project" value="TreeGrafter"/>
</dbReference>
<dbReference type="InterPro" id="IPR031047">
    <property type="entry name" value="DEXQc_INO80"/>
</dbReference>
<comment type="similarity">
    <text evidence="3">Belongs to the VPS18 family.</text>
</comment>
<evidence type="ECO:0000256" key="4">
    <source>
        <dbReference type="ARBA" id="ARBA00019805"/>
    </source>
</evidence>
<feature type="domain" description="DBINO" evidence="18">
    <location>
        <begin position="1330"/>
        <end position="1455"/>
    </location>
</feature>
<dbReference type="GO" id="GO:0006281">
    <property type="term" value="P:DNA repair"/>
    <property type="evidence" value="ECO:0007669"/>
    <property type="project" value="UniProtKB-UniRule"/>
</dbReference>
<dbReference type="InterPro" id="IPR038718">
    <property type="entry name" value="SNF2-like_sf"/>
</dbReference>
<feature type="compositionally biased region" description="Low complexity" evidence="15">
    <location>
        <begin position="2563"/>
        <end position="2577"/>
    </location>
</feature>
<dbReference type="GO" id="GO:0031011">
    <property type="term" value="C:Ino80 complex"/>
    <property type="evidence" value="ECO:0007669"/>
    <property type="project" value="UniProtKB-UniRule"/>
</dbReference>
<dbReference type="Pfam" id="PF00176">
    <property type="entry name" value="SNF2-rel_dom"/>
    <property type="match status" value="1"/>
</dbReference>
<dbReference type="InterPro" id="IPR049730">
    <property type="entry name" value="SNF2/RAD54-like_C"/>
</dbReference>
<comment type="subunit">
    <text evidence="13">Component of the INO80 chromatin-remodeling complex.</text>
</comment>
<gene>
    <name evidence="19" type="ORF">AAFF_G00414390</name>
</gene>
<dbReference type="CDD" id="cd18002">
    <property type="entry name" value="DEXQc_INO80"/>
    <property type="match status" value="1"/>
</dbReference>
<feature type="compositionally biased region" description="Low complexity" evidence="15">
    <location>
        <begin position="2500"/>
        <end position="2510"/>
    </location>
</feature>
<dbReference type="EC" id="3.6.4.-" evidence="13"/>
<feature type="repeat" description="CHCR" evidence="12">
    <location>
        <begin position="622"/>
        <end position="776"/>
    </location>
</feature>
<feature type="compositionally biased region" description="Gly residues" evidence="15">
    <location>
        <begin position="2482"/>
        <end position="2494"/>
    </location>
</feature>
<keyword evidence="20" id="KW-1185">Reference proteome</keyword>
<feature type="region of interest" description="Disordered" evidence="15">
    <location>
        <begin position="1"/>
        <end position="22"/>
    </location>
</feature>
<dbReference type="PANTHER" id="PTHR45685:SF2">
    <property type="entry name" value="CHROMATIN-REMODELING ATPASE INO80"/>
    <property type="match status" value="1"/>
</dbReference>
<sequence>MASILDEYEDSQTTRQPAQRHSRLSACNIGITHSGFVNVRLEEEKPIFNKQRIDFSPPEKINHFAVCNNQLCMSLGKDALLRIDLGKPDQPNQIELGRKDENRVHKLFLDPTGSHLVICLSTNECLYLNRNTQKVRALSRWKGHLIESVGWNKLLGTEANTGPILVGTSQGLIFEAEISTSEGSLFSTHPDQYFRQVHALEEDGKPAPVCCLEVERAMESKYFIIATTRKRLFQFVGKVPEGSEQQGFSCIFTQNQELLPSFQEFPVNMGYSEITFYNSKLRSSPKAFAWMMGNGVLYGQLDYVRPDSLLSDVQVWEYTPDIDFSFNKPISIVLTQFHFLLLLPDRVKAVCTLNGQVVYEDMFPEKFGPLKKMVKDPVGGLVWIYTEKAVFRYHIQRESRDVWQMYMSMNKFDLAKEYCRDRPECLDIVLAKEADHCFQNKRYLESAKCYALTQNYFEEIALKFIEAKQEEALKEFLLKKLNGLKPSERTQISLLATWLAELYLNRLGLLEFDDTKSALFQDTREEFRRFLSSSKHKECLFNNRSTIYDLLASHGNVDDTVFFAVIMQDYERVISHHCQHDDYGAALEVLSKHCDEKLFYKFSPVLMQHIPKKVVDAWIQMGNKLDSKKLIPALVNYSQIGSTQQINETIRYMEFCVYELSVKEEAIHNYLLSLYAKYKPESLLWYLEQAGTHSSDIRYDLKYALRLCAEHGHRQACVLVYKIMELYEEAVDLALQVDVDLAKSCADLPEDDEELRKKLWLKIARHVVQEEKDVKKAMNCLSSCNLLKIEDILPFFPDFVTIDHFKEAICSSLEEYNKHIEELKQEMEEATESARRIREDIQEMRNKYGVVESQEKCAACDFPLLNRPFYLFLCGHMFHYDCLFLEVSPHLSTYKQAKLEELQKKLAAASQPTKARHRLKEDEAASLEKGQLSREQVKSDIDDIVAGECVYCGELMIKSIDKPFIDPQKFEEEKSSWLLPTAAGVRSPAAPARLWLGVHSLSNTAILEIERRESVAAERESEKGGHGAEVSLGKEILNLISVLCPGWAKAALPMAFEQDVTEDAVSSKLARPIHLQYLERSLKLDAFLRQTATLFNKDISSDDSDDGLRVSPSLVPTNSHDPLLRVKEEPLDSEDDGEPCAGVEMLAGFSSSSALNGALLLQEQKAEKASLYNFSKLKKSRKWLKGLLLSDDTSESDSDDEDFSLSREQLQDMLRLHKFTKLHQGKFHMDRELQQYQYYSTGLLSTHDPFYEQQRHLLGPKKKKIKEEKKFRGKFRKVKKKRRRGDDDFLPEGRHYVTKIFAKFSHDALPPISKKKHLTIEQLNARRRKVWLTIAKKDNPKAFKQKASARNFVLTNGRKLAHQCIREVRRAAIQAQKNCKETLPRARRLTKEMLLYWKKYDKVEKEHRKRAEKEALEQRKLDEELREAKRQQRKLNFLITQTELYAHFMGGKRNAGAEAMQEEILSKLEDSATQQRIDLGGGVSLNVSQEDYDSEYYKSQALRNAEEAYQIQQARTRLFDEEAKDSRSASLRVAKDSWSSFGESYSLSNPSIRAGEDIPQPTVFNGKLKGYQLKGMNWLANLYEQGINGILADEMGLGKTVQSIALLAHLAERDNIWGPFLIISPASTLNNWHQEFTRFVPKFKVLPYWGNPHDRKVIRKFWSQKTLYTQDAPFHVVITSYQLVVQDVKYFQRVKWQYMILDEAQALKSSTSARWKILLQFQCRNRLLLTGTPIQNTMAELWALLHFIMPTLFDSHDEFNEWFSKDIESHAENKSAIDENQLSRLHMILKPFMLRRIKKDVENELSDKIEILTYCHLTGRQRLLYQALKNKISIEDLLQSSMGPAQSAQSTTSNLMNLVMQFRKVCNHPDLFERQDTRSPFHMSLRPYAMSKFLYRQGLISAFSQWRTRLLQAQLSPFSPHHVHQSLFHRPGPRESSCFSFLRFIDVSPAEMSDAMLRGTLVRWLALYLSLKSFYRLHQHRLWATEGDGPRRLSHRDMVLWLDFPTSFPSTQSSSVLQDLVFTSHRPGVVSHTDVLVHHRWSATSTLRPCQPTEPPKFLFTSVPRVTAVPMERYCNDRSAEYEWREFRQGGSPAAKQCFLHGTPKLAAAWAARSLAFAPEPPGGVMAVRPRHGWSFIRIPDKETLITLSGKLHTLDLLLTRLKTQGHRALIYSQMTRMIDLLEEYMVYRKHTYMRLDGSSKISERRDMVADFQSRNDIFVFLLSTRAGGLGINLTAADTVIFYDSDWNPTVDQQAMDRAHRLGQTKQVTVYRLICKGTIEERILQRAKEKSEIQRMVISGGNFKPDTLKPTEVVSLLLEDEELEKKLQLRQEEKRQQEESSRVKERRRKREKYTRRREDERSAKRRREGVNVVIPHVPPVDSSNLSADGEDSFISVDSAVPSPFSEISLSSDLQPGSLPPDESSSDMLVIVDDTVPSAPQSRATNSPVSITGSISDTMNGVSYQDTSSPGRGRTGRNRGRPKGSGGSSKSGGGKGRSRKSTAGSAAAMAGAMAGAAAASAAAYAAYGYNVSKGIPAVSPLQPSAARPAAAGTFTASSTHSPLAPQGKGAAAVAAKPHALSHRGPHNSSAPSRRGKGASGSGGR</sequence>
<comment type="function">
    <text evidence="13">ATPase component of the INO80 complex which remodels chromatin by shifting nucleosomes and is involved in DNA repair.</text>
</comment>
<feature type="region of interest" description="Disordered" evidence="15">
    <location>
        <begin position="2540"/>
        <end position="2603"/>
    </location>
</feature>
<feature type="domain" description="Helicase C-terminal" evidence="17">
    <location>
        <begin position="2154"/>
        <end position="2311"/>
    </location>
</feature>
<feature type="region of interest" description="Disordered" evidence="15">
    <location>
        <begin position="910"/>
        <end position="932"/>
    </location>
</feature>
<keyword evidence="8 13" id="KW-0067">ATP-binding</keyword>
<comment type="caution">
    <text evidence="19">The sequence shown here is derived from an EMBL/GenBank/DDBJ whole genome shotgun (WGS) entry which is preliminary data.</text>
</comment>
<comment type="subcellular location">
    <subcellularLocation>
        <location evidence="1 13">Nucleus</location>
    </subcellularLocation>
</comment>
<evidence type="ECO:0000256" key="12">
    <source>
        <dbReference type="PROSITE-ProRule" id="PRU01006"/>
    </source>
</evidence>
<reference evidence="19" key="1">
    <citation type="journal article" date="2023" name="Science">
        <title>Genome structures resolve the early diversification of teleost fishes.</title>
        <authorList>
            <person name="Parey E."/>
            <person name="Louis A."/>
            <person name="Montfort J."/>
            <person name="Bouchez O."/>
            <person name="Roques C."/>
            <person name="Iampietro C."/>
            <person name="Lluch J."/>
            <person name="Castinel A."/>
            <person name="Donnadieu C."/>
            <person name="Desvignes T."/>
            <person name="Floi Bucao C."/>
            <person name="Jouanno E."/>
            <person name="Wen M."/>
            <person name="Mejri S."/>
            <person name="Dirks R."/>
            <person name="Jansen H."/>
            <person name="Henkel C."/>
            <person name="Chen W.J."/>
            <person name="Zahm M."/>
            <person name="Cabau C."/>
            <person name="Klopp C."/>
            <person name="Thompson A.W."/>
            <person name="Robinson-Rechavi M."/>
            <person name="Braasch I."/>
            <person name="Lecointre G."/>
            <person name="Bobe J."/>
            <person name="Postlethwait J.H."/>
            <person name="Berthelot C."/>
            <person name="Roest Crollius H."/>
            <person name="Guiguen Y."/>
        </authorList>
    </citation>
    <scope>NUCLEOTIDE SEQUENCE</scope>
    <source>
        <strain evidence="19">NC1722</strain>
    </source>
</reference>
<dbReference type="GO" id="GO:0060255">
    <property type="term" value="P:regulation of macromolecule metabolic process"/>
    <property type="evidence" value="ECO:0007669"/>
    <property type="project" value="UniProtKB-ARBA"/>
</dbReference>
<evidence type="ECO:0000259" key="18">
    <source>
        <dbReference type="PROSITE" id="PS51413"/>
    </source>
</evidence>
<organism evidence="19 20">
    <name type="scientific">Aldrovandia affinis</name>
    <dbReference type="NCBI Taxonomy" id="143900"/>
    <lineage>
        <taxon>Eukaryota</taxon>
        <taxon>Metazoa</taxon>
        <taxon>Chordata</taxon>
        <taxon>Craniata</taxon>
        <taxon>Vertebrata</taxon>
        <taxon>Euteleostomi</taxon>
        <taxon>Actinopterygii</taxon>
        <taxon>Neopterygii</taxon>
        <taxon>Teleostei</taxon>
        <taxon>Notacanthiformes</taxon>
        <taxon>Halosauridae</taxon>
        <taxon>Aldrovandia</taxon>
    </lineage>
</organism>
<evidence type="ECO:0000256" key="11">
    <source>
        <dbReference type="ARBA" id="ARBA00023242"/>
    </source>
</evidence>
<evidence type="ECO:0000256" key="1">
    <source>
        <dbReference type="ARBA" id="ARBA00004123"/>
    </source>
</evidence>
<evidence type="ECO:0000256" key="15">
    <source>
        <dbReference type="SAM" id="MobiDB-lite"/>
    </source>
</evidence>
<dbReference type="GO" id="GO:0140658">
    <property type="term" value="F:ATP-dependent chromatin remodeler activity"/>
    <property type="evidence" value="ECO:0007669"/>
    <property type="project" value="InterPro"/>
</dbReference>
<dbReference type="EMBL" id="JAINUG010000085">
    <property type="protein sequence ID" value="KAJ8399060.1"/>
    <property type="molecule type" value="Genomic_DNA"/>
</dbReference>
<dbReference type="PROSITE" id="PS50236">
    <property type="entry name" value="CHCR"/>
    <property type="match status" value="1"/>
</dbReference>
<dbReference type="InterPro" id="IPR000547">
    <property type="entry name" value="Clathrin_H-chain/VPS_repeat"/>
</dbReference>
<accession>A0AAD7WJK8</accession>
<feature type="domain" description="Helicase ATP-binding" evidence="16">
    <location>
        <begin position="1580"/>
        <end position="1751"/>
    </location>
</feature>
<comment type="catalytic activity">
    <reaction evidence="13">
        <text>ATP + H2O = ADP + phosphate + H(+)</text>
        <dbReference type="Rhea" id="RHEA:13065"/>
        <dbReference type="ChEBI" id="CHEBI:15377"/>
        <dbReference type="ChEBI" id="CHEBI:15378"/>
        <dbReference type="ChEBI" id="CHEBI:30616"/>
        <dbReference type="ChEBI" id="CHEBI:43474"/>
        <dbReference type="ChEBI" id="CHEBI:456216"/>
    </reaction>
</comment>
<feature type="compositionally biased region" description="Basic and acidic residues" evidence="15">
    <location>
        <begin position="2329"/>
        <end position="2343"/>
    </location>
</feature>
<evidence type="ECO:0000256" key="13">
    <source>
        <dbReference type="RuleBase" id="RU368001"/>
    </source>
</evidence>
<feature type="compositionally biased region" description="Acidic residues" evidence="15">
    <location>
        <begin position="1"/>
        <end position="10"/>
    </location>
</feature>
<evidence type="ECO:0000256" key="5">
    <source>
        <dbReference type="ARBA" id="ARBA00022741"/>
    </source>
</evidence>
<evidence type="ECO:0000256" key="7">
    <source>
        <dbReference type="ARBA" id="ARBA00022801"/>
    </source>
</evidence>
<dbReference type="SUPFAM" id="SSF52540">
    <property type="entry name" value="P-loop containing nucleoside triphosphate hydrolases"/>
    <property type="match status" value="2"/>
</dbReference>
<name>A0AAD7WJK8_9TELE</name>
<dbReference type="CDD" id="cd16689">
    <property type="entry name" value="RING-H2_Vps18"/>
    <property type="match status" value="1"/>
</dbReference>
<keyword evidence="14" id="KW-0175">Coiled coil</keyword>
<dbReference type="InterPro" id="IPR058919">
    <property type="entry name" value="Pep3/Vps18_RING_C"/>
</dbReference>
<dbReference type="SMART" id="SM00490">
    <property type="entry name" value="HELICc"/>
    <property type="match status" value="1"/>
</dbReference>
<keyword evidence="7 13" id="KW-0378">Hydrolase</keyword>
<evidence type="ECO:0000259" key="17">
    <source>
        <dbReference type="PROSITE" id="PS51194"/>
    </source>
</evidence>
<dbReference type="PROSITE" id="PS51192">
    <property type="entry name" value="HELICASE_ATP_BIND_1"/>
    <property type="match status" value="1"/>
</dbReference>
<dbReference type="GO" id="GO:0006886">
    <property type="term" value="P:intracellular protein transport"/>
    <property type="evidence" value="ECO:0007669"/>
    <property type="project" value="UniProtKB-UniRule"/>
</dbReference>